<dbReference type="OMA" id="GWAMHYD"/>
<dbReference type="RefSeq" id="XP_003672511.1">
    <property type="nucleotide sequence ID" value="XM_003672463.1"/>
</dbReference>
<comment type="similarity">
    <text evidence="1">Belongs to the SUN family.</text>
</comment>
<protein>
    <submittedName>
        <fullName evidence="3">Uncharacterized protein</fullName>
    </submittedName>
</protein>
<dbReference type="Pfam" id="PF03856">
    <property type="entry name" value="SUN"/>
    <property type="match status" value="1"/>
</dbReference>
<evidence type="ECO:0000256" key="1">
    <source>
        <dbReference type="ARBA" id="ARBA00010579"/>
    </source>
</evidence>
<accession>G0WHK7</accession>
<name>G0WHK7_NAUDC</name>
<dbReference type="OrthoDB" id="5554151at2759"/>
<keyword evidence="2" id="KW-0732">Signal</keyword>
<evidence type="ECO:0000313" key="3">
    <source>
        <dbReference type="EMBL" id="CCD27268.1"/>
    </source>
</evidence>
<sequence length="362" mass="38765">MLLTKENTLVLISSLTFLKSTQAVPTASSHIHRRSNNAGTCAFPEYENMVAVQTNGTNAGWAMHYDQLCSYGSWCPYSCKPGQLMGQWDPSVTTYSYPGSQNGGLYCDSNGVLQKPIPENDYCYDGKGTVVAINNVQGSGDVAFCQTVLPGNEEMLIPTLVSDNETLAVPGTEYWAGTASHFYINPPGVSVDDGCKWGTKENPWGNWAPYVAGANMDKNGDTFVKIGWNPVYLEEATPFKDELPTFGVRITCDDESQCEGLECSITPSIDGVNGVSSPGAATGAGGGNFCVITAKNGAIAKIEVFEDNENSIPSSTNEKRDYIPYANKTGIISSFSNISNQTTTLSPAHSTVTTIKTITVTI</sequence>
<dbReference type="InterPro" id="IPR005556">
    <property type="entry name" value="SUN"/>
</dbReference>
<reference evidence="3 4" key="1">
    <citation type="journal article" date="2011" name="Proc. Natl. Acad. Sci. U.S.A.">
        <title>Evolutionary erosion of yeast sex chromosomes by mating-type switching accidents.</title>
        <authorList>
            <person name="Gordon J.L."/>
            <person name="Armisen D."/>
            <person name="Proux-Wera E."/>
            <person name="Oheigeartaigh S.S."/>
            <person name="Byrne K.P."/>
            <person name="Wolfe K.H."/>
        </authorList>
    </citation>
    <scope>NUCLEOTIDE SEQUENCE [LARGE SCALE GENOMIC DNA]</scope>
    <source>
        <strain evidence="4">ATCC 10597 / BCRC 20456 / CBS 421 / NBRC 0211 / NRRL Y-12639</strain>
    </source>
</reference>
<feature type="chain" id="PRO_5003411262" evidence="2">
    <location>
        <begin position="24"/>
        <end position="362"/>
    </location>
</feature>
<proteinExistence type="inferred from homology"/>
<dbReference type="eggNOG" id="ENOG502QWHV">
    <property type="taxonomic scope" value="Eukaryota"/>
</dbReference>
<dbReference type="InterPro" id="IPR053088">
    <property type="entry name" value="Beta-glucosidase/SUN-like"/>
</dbReference>
<organism evidence="3 4">
    <name type="scientific">Naumovozyma dairenensis (strain ATCC 10597 / BCRC 20456 / CBS 421 / NBRC 0211 / NRRL Y-12639)</name>
    <name type="common">Saccharomyces dairenensis</name>
    <dbReference type="NCBI Taxonomy" id="1071378"/>
    <lineage>
        <taxon>Eukaryota</taxon>
        <taxon>Fungi</taxon>
        <taxon>Dikarya</taxon>
        <taxon>Ascomycota</taxon>
        <taxon>Saccharomycotina</taxon>
        <taxon>Saccharomycetes</taxon>
        <taxon>Saccharomycetales</taxon>
        <taxon>Saccharomycetaceae</taxon>
        <taxon>Naumovozyma</taxon>
    </lineage>
</organism>
<evidence type="ECO:0000256" key="2">
    <source>
        <dbReference type="SAM" id="SignalP"/>
    </source>
</evidence>
<dbReference type="HOGENOM" id="CLU_026108_0_0_1"/>
<feature type="signal peptide" evidence="2">
    <location>
        <begin position="1"/>
        <end position="23"/>
    </location>
</feature>
<dbReference type="Proteomes" id="UP000000689">
    <property type="component" value="Chromosome 11"/>
</dbReference>
<dbReference type="KEGG" id="ndi:NDAI_0K00770"/>
<dbReference type="GeneID" id="11497556"/>
<keyword evidence="4" id="KW-1185">Reference proteome</keyword>
<gene>
    <name evidence="3" type="primary">NDAI0K00770</name>
    <name evidence="3" type="ordered locus">NDAI_0K00770</name>
</gene>
<evidence type="ECO:0000313" key="4">
    <source>
        <dbReference type="Proteomes" id="UP000000689"/>
    </source>
</evidence>
<dbReference type="PANTHER" id="PTHR31654">
    <property type="entry name" value="SECRETED BETA-GLUCOSIDASE ADG3-RELATED"/>
    <property type="match status" value="1"/>
</dbReference>
<dbReference type="STRING" id="1071378.G0WHK7"/>
<dbReference type="EMBL" id="HE580277">
    <property type="protein sequence ID" value="CCD27268.1"/>
    <property type="molecule type" value="Genomic_DNA"/>
</dbReference>
<dbReference type="PANTHER" id="PTHR31654:SF0">
    <property type="entry name" value="SECRETED BETA-GLUCOSIDASE ADG3-RELATED"/>
    <property type="match status" value="1"/>
</dbReference>
<dbReference type="AlphaFoldDB" id="G0WHK7"/>